<sequence length="48" mass="5509">MESVSHNLQFLTDLTKGIAARFGDNYEVILHDLTRPYEVRSLRSRTGT</sequence>
<protein>
    <submittedName>
        <fullName evidence="1">Uncharacterized protein</fullName>
    </submittedName>
</protein>
<dbReference type="EMBL" id="JBHLVF010000005">
    <property type="protein sequence ID" value="MFC0389992.1"/>
    <property type="molecule type" value="Genomic_DNA"/>
</dbReference>
<reference evidence="1 2" key="1">
    <citation type="submission" date="2024-09" db="EMBL/GenBank/DDBJ databases">
        <authorList>
            <person name="Sun Q."/>
            <person name="Mori K."/>
        </authorList>
    </citation>
    <scope>NUCLEOTIDE SEQUENCE [LARGE SCALE GENOMIC DNA]</scope>
    <source>
        <strain evidence="1 2">CCM 4839</strain>
    </source>
</reference>
<evidence type="ECO:0000313" key="1">
    <source>
        <dbReference type="EMBL" id="MFC0389992.1"/>
    </source>
</evidence>
<dbReference type="RefSeq" id="WP_309145333.1">
    <property type="nucleotide sequence ID" value="NZ_JANHOF010000005.1"/>
</dbReference>
<comment type="caution">
    <text evidence="1">The sequence shown here is derived from an EMBL/GenBank/DDBJ whole genome shotgun (WGS) entry which is preliminary data.</text>
</comment>
<keyword evidence="2" id="KW-1185">Reference proteome</keyword>
<dbReference type="Proteomes" id="UP001589818">
    <property type="component" value="Unassembled WGS sequence"/>
</dbReference>
<gene>
    <name evidence="1" type="ORF">ACFFJ8_01250</name>
</gene>
<accession>A0ABV6J376</accession>
<name>A0ABV6J376_9BACL</name>
<organism evidence="1 2">
    <name type="scientific">Paenibacillus mendelii</name>
    <dbReference type="NCBI Taxonomy" id="206163"/>
    <lineage>
        <taxon>Bacteria</taxon>
        <taxon>Bacillati</taxon>
        <taxon>Bacillota</taxon>
        <taxon>Bacilli</taxon>
        <taxon>Bacillales</taxon>
        <taxon>Paenibacillaceae</taxon>
        <taxon>Paenibacillus</taxon>
    </lineage>
</organism>
<proteinExistence type="predicted"/>
<evidence type="ECO:0000313" key="2">
    <source>
        <dbReference type="Proteomes" id="UP001589818"/>
    </source>
</evidence>